<dbReference type="AlphaFoldDB" id="A0A6J4PFQ5"/>
<feature type="non-terminal residue" evidence="2">
    <location>
        <position position="282"/>
    </location>
</feature>
<reference evidence="2" key="1">
    <citation type="submission" date="2020-02" db="EMBL/GenBank/DDBJ databases">
        <authorList>
            <person name="Meier V. D."/>
        </authorList>
    </citation>
    <scope>NUCLEOTIDE SEQUENCE</scope>
    <source>
        <strain evidence="2">AVDCRST_MAG06</strain>
    </source>
</reference>
<evidence type="ECO:0000313" key="2">
    <source>
        <dbReference type="EMBL" id="CAA9411595.1"/>
    </source>
</evidence>
<feature type="compositionally biased region" description="Basic residues" evidence="1">
    <location>
        <begin position="126"/>
        <end position="140"/>
    </location>
</feature>
<feature type="compositionally biased region" description="Basic residues" evidence="1">
    <location>
        <begin position="62"/>
        <end position="72"/>
    </location>
</feature>
<feature type="non-terminal residue" evidence="2">
    <location>
        <position position="1"/>
    </location>
</feature>
<proteinExistence type="predicted"/>
<dbReference type="EMBL" id="CADCUP010000192">
    <property type="protein sequence ID" value="CAA9411595.1"/>
    <property type="molecule type" value="Genomic_DNA"/>
</dbReference>
<evidence type="ECO:0000256" key="1">
    <source>
        <dbReference type="SAM" id="MobiDB-lite"/>
    </source>
</evidence>
<protein>
    <submittedName>
        <fullName evidence="2">Uncharacterized protein</fullName>
    </submittedName>
</protein>
<feature type="compositionally biased region" description="Basic residues" evidence="1">
    <location>
        <begin position="1"/>
        <end position="25"/>
    </location>
</feature>
<accession>A0A6J4PFQ5</accession>
<feature type="compositionally biased region" description="Basic and acidic residues" evidence="1">
    <location>
        <begin position="107"/>
        <end position="125"/>
    </location>
</feature>
<feature type="compositionally biased region" description="Basic residues" evidence="1">
    <location>
        <begin position="147"/>
        <end position="161"/>
    </location>
</feature>
<feature type="compositionally biased region" description="Low complexity" evidence="1">
    <location>
        <begin position="263"/>
        <end position="276"/>
    </location>
</feature>
<name>A0A6J4PFQ5_9ACTN</name>
<organism evidence="2">
    <name type="scientific">uncultured Nocardioides sp</name>
    <dbReference type="NCBI Taxonomy" id="198441"/>
    <lineage>
        <taxon>Bacteria</taxon>
        <taxon>Bacillati</taxon>
        <taxon>Actinomycetota</taxon>
        <taxon>Actinomycetes</taxon>
        <taxon>Propionibacteriales</taxon>
        <taxon>Nocardioidaceae</taxon>
        <taxon>Nocardioides</taxon>
        <taxon>environmental samples</taxon>
    </lineage>
</organism>
<feature type="compositionally biased region" description="Basic and acidic residues" evidence="1">
    <location>
        <begin position="26"/>
        <end position="40"/>
    </location>
</feature>
<sequence>EHHDHHPHVRHPRVRHPHVRHPHGRRPPDDVPAHPVRSDPGRGAAQDVRHPLGILAPDEHRHPGRARQRGGRALRTGRGDRVRQLRRCHRHPDVDPAAGHRGPVGHRRVEPALRPHDLHPGAEPRSRHRCQGRRRCRRGGRRDGRRAGGRRARQRRGLPARRRADPVGRHRGQPRLHRARLGARAADGLHARRAGAQLPRRDRRLLRLRVHRADAVRRAGLDPGLVPRRPAVGGLPVQPDLALRHGRPLGRRGGPAGRDRRPVAGPADAGGPVAGEPVGGQV</sequence>
<gene>
    <name evidence="2" type="ORF">AVDCRST_MAG06-2917</name>
</gene>
<feature type="region of interest" description="Disordered" evidence="1">
    <location>
        <begin position="230"/>
        <end position="282"/>
    </location>
</feature>
<feature type="region of interest" description="Disordered" evidence="1">
    <location>
        <begin position="1"/>
        <end position="177"/>
    </location>
</feature>